<proteinExistence type="predicted"/>
<protein>
    <recommendedName>
        <fullName evidence="1">Ribonuclease H1 N-terminal domain-containing protein</fullName>
    </recommendedName>
</protein>
<evidence type="ECO:0000313" key="2">
    <source>
        <dbReference type="EMBL" id="KLO05250.1"/>
    </source>
</evidence>
<feature type="domain" description="Ribonuclease H1 N-terminal" evidence="1">
    <location>
        <begin position="149"/>
        <end position="191"/>
    </location>
</feature>
<dbReference type="InterPro" id="IPR011320">
    <property type="entry name" value="RNase_H1_N"/>
</dbReference>
<dbReference type="Gene3D" id="3.40.970.10">
    <property type="entry name" value="Ribonuclease H1, N-terminal domain"/>
    <property type="match status" value="1"/>
</dbReference>
<dbReference type="Pfam" id="PF01693">
    <property type="entry name" value="Cauli_VI"/>
    <property type="match status" value="1"/>
</dbReference>
<dbReference type="InParanoid" id="A0A0H2R0E8"/>
<evidence type="ECO:0000313" key="3">
    <source>
        <dbReference type="Proteomes" id="UP000053477"/>
    </source>
</evidence>
<dbReference type="Proteomes" id="UP000053477">
    <property type="component" value="Unassembled WGS sequence"/>
</dbReference>
<name>A0A0H2R0E8_9AGAM</name>
<dbReference type="InterPro" id="IPR037056">
    <property type="entry name" value="RNase_H1_N_sf"/>
</dbReference>
<dbReference type="SUPFAM" id="SSF55658">
    <property type="entry name" value="L9 N-domain-like"/>
    <property type="match status" value="1"/>
</dbReference>
<dbReference type="AlphaFoldDB" id="A0A0H2R0E8"/>
<dbReference type="EMBL" id="KQ086337">
    <property type="protein sequence ID" value="KLO05250.1"/>
    <property type="molecule type" value="Genomic_DNA"/>
</dbReference>
<gene>
    <name evidence="2" type="ORF">SCHPADRAFT_947068</name>
</gene>
<evidence type="ECO:0000259" key="1">
    <source>
        <dbReference type="Pfam" id="PF01693"/>
    </source>
</evidence>
<sequence>MGSREETLLTSETVLRLSPREIASLSTDSARTLLGFALATFRDLNQNVPLKASSSRFYSVDAIESYSHLTSDRITAMDGGVVKLILVVLINNIQDRRMGDTRRTIPPTATFTPYSHTDSREQTRSTQYEYIPVGMFAGPNGFRRNPDFYYPVAKGKEVGIFWNWPYVERQVLSVQGARFAKKYTFEKAFEWLEDEARKQGGYLIRVRK</sequence>
<reference evidence="2 3" key="1">
    <citation type="submission" date="2015-04" db="EMBL/GenBank/DDBJ databases">
        <title>Complete genome sequence of Schizopora paradoxa KUC8140, a cosmopolitan wood degrader in East Asia.</title>
        <authorList>
            <consortium name="DOE Joint Genome Institute"/>
            <person name="Min B."/>
            <person name="Park H."/>
            <person name="Jang Y."/>
            <person name="Kim J.-J."/>
            <person name="Kim K.H."/>
            <person name="Pangilinan J."/>
            <person name="Lipzen A."/>
            <person name="Riley R."/>
            <person name="Grigoriev I.V."/>
            <person name="Spatafora J.W."/>
            <person name="Choi I.-G."/>
        </authorList>
    </citation>
    <scope>NUCLEOTIDE SEQUENCE [LARGE SCALE GENOMIC DNA]</scope>
    <source>
        <strain evidence="2 3">KUC8140</strain>
    </source>
</reference>
<organism evidence="2 3">
    <name type="scientific">Schizopora paradoxa</name>
    <dbReference type="NCBI Taxonomy" id="27342"/>
    <lineage>
        <taxon>Eukaryota</taxon>
        <taxon>Fungi</taxon>
        <taxon>Dikarya</taxon>
        <taxon>Basidiomycota</taxon>
        <taxon>Agaricomycotina</taxon>
        <taxon>Agaricomycetes</taxon>
        <taxon>Hymenochaetales</taxon>
        <taxon>Schizoporaceae</taxon>
        <taxon>Schizopora</taxon>
    </lineage>
</organism>
<accession>A0A0H2R0E8</accession>
<keyword evidence="3" id="KW-1185">Reference proteome</keyword>
<dbReference type="InterPro" id="IPR009027">
    <property type="entry name" value="Ribosomal_bL9/RNase_H1_N"/>
</dbReference>
<dbReference type="OrthoDB" id="2675575at2759"/>